<gene>
    <name evidence="1" type="ORF">AVDCRST_MAG26-3832</name>
</gene>
<dbReference type="EC" id="4.4.1.8" evidence="1"/>
<reference evidence="1" key="1">
    <citation type="submission" date="2020-02" db="EMBL/GenBank/DDBJ databases">
        <authorList>
            <person name="Meier V. D."/>
        </authorList>
    </citation>
    <scope>NUCLEOTIDE SEQUENCE</scope>
    <source>
        <strain evidence="1">AVDCRST_MAG26</strain>
    </source>
</reference>
<organism evidence="1">
    <name type="scientific">uncultured Chloroflexia bacterium</name>
    <dbReference type="NCBI Taxonomy" id="1672391"/>
    <lineage>
        <taxon>Bacteria</taxon>
        <taxon>Bacillati</taxon>
        <taxon>Chloroflexota</taxon>
        <taxon>Chloroflexia</taxon>
        <taxon>environmental samples</taxon>
    </lineage>
</organism>
<keyword evidence="1" id="KW-0456">Lyase</keyword>
<dbReference type="EMBL" id="CADCTK010000891">
    <property type="protein sequence ID" value="CAA9287254.1"/>
    <property type="molecule type" value="Genomic_DNA"/>
</dbReference>
<dbReference type="InterPro" id="IPR015421">
    <property type="entry name" value="PyrdxlP-dep_Trfase_major"/>
</dbReference>
<evidence type="ECO:0000313" key="1">
    <source>
        <dbReference type="EMBL" id="CAA9287254.1"/>
    </source>
</evidence>
<dbReference type="GO" id="GO:0016829">
    <property type="term" value="F:lyase activity"/>
    <property type="evidence" value="ECO:0007669"/>
    <property type="project" value="UniProtKB-KW"/>
</dbReference>
<dbReference type="Gene3D" id="3.40.640.10">
    <property type="entry name" value="Type I PLP-dependent aspartate aminotransferase-like (Major domain)"/>
    <property type="match status" value="1"/>
</dbReference>
<sequence length="153" mass="16996">MFALPDLKLGWAALNQPAYHGWGERLELLNDTFLGANALTQHMLPALFAEGQPFVAAMAGRVRRNLHCALDRFSRSERIKALPPDGGYYLFPLIDGELDEEELVLGLLGVGLSLHPGYFYGNAEGTHLMLSALTEPSRFQEGVERLVAFVDRR</sequence>
<accession>A0A6J4JU33</accession>
<dbReference type="SUPFAM" id="SSF53383">
    <property type="entry name" value="PLP-dependent transferases"/>
    <property type="match status" value="1"/>
</dbReference>
<dbReference type="AlphaFoldDB" id="A0A6J4JU33"/>
<name>A0A6J4JU33_9CHLR</name>
<dbReference type="InterPro" id="IPR015424">
    <property type="entry name" value="PyrdxlP-dep_Trfase"/>
</dbReference>
<proteinExistence type="predicted"/>
<protein>
    <submittedName>
        <fullName evidence="1">Cystathionine beta-lyase, type II</fullName>
        <ecNumber evidence="1">4.4.1.8</ecNumber>
    </submittedName>
</protein>